<proteinExistence type="predicted"/>
<dbReference type="EMBL" id="BGPR01011224">
    <property type="protein sequence ID" value="GBN50256.1"/>
    <property type="molecule type" value="Genomic_DNA"/>
</dbReference>
<dbReference type="Proteomes" id="UP000499080">
    <property type="component" value="Unassembled WGS sequence"/>
</dbReference>
<organism evidence="1 3">
    <name type="scientific">Araneus ventricosus</name>
    <name type="common">Orbweaver spider</name>
    <name type="synonym">Epeira ventricosa</name>
    <dbReference type="NCBI Taxonomy" id="182803"/>
    <lineage>
        <taxon>Eukaryota</taxon>
        <taxon>Metazoa</taxon>
        <taxon>Ecdysozoa</taxon>
        <taxon>Arthropoda</taxon>
        <taxon>Chelicerata</taxon>
        <taxon>Arachnida</taxon>
        <taxon>Araneae</taxon>
        <taxon>Araneomorphae</taxon>
        <taxon>Entelegynae</taxon>
        <taxon>Araneoidea</taxon>
        <taxon>Araneidae</taxon>
        <taxon>Araneus</taxon>
    </lineage>
</organism>
<reference evidence="1 3" key="1">
    <citation type="journal article" date="2019" name="Sci. Rep.">
        <title>Orb-weaving spider Araneus ventricosus genome elucidates the spidroin gene catalogue.</title>
        <authorList>
            <person name="Kono N."/>
            <person name="Nakamura H."/>
            <person name="Ohtoshi R."/>
            <person name="Moran D.A.P."/>
            <person name="Shinohara A."/>
            <person name="Yoshida Y."/>
            <person name="Fujiwara M."/>
            <person name="Mori M."/>
            <person name="Tomita M."/>
            <person name="Arakawa K."/>
        </authorList>
    </citation>
    <scope>NUCLEOTIDE SEQUENCE [LARGE SCALE GENOMIC DNA]</scope>
</reference>
<comment type="caution">
    <text evidence="1">The sequence shown here is derived from an EMBL/GenBank/DDBJ whole genome shotgun (WGS) entry which is preliminary data.</text>
</comment>
<evidence type="ECO:0000313" key="2">
    <source>
        <dbReference type="EMBL" id="GBN50261.1"/>
    </source>
</evidence>
<gene>
    <name evidence="1" type="ORF">AVEN_1314_1</name>
    <name evidence="2" type="ORF">AVEN_210861_1</name>
</gene>
<name>A0A4Y2PJL1_ARAVE</name>
<sequence length="153" mass="17414">MIKGEQLYSSLLIFIQRGTLILKPRSYDLSFHEFRPLFALFPTIGKGRNDAAREPVGAFVGFRVIAVNSSHIKGRRTSQTASVHPFTRVLPRQFQATRRRNKASEGPRCAAFVASATDVHEKPGVFQRIRLFPFHRYEVCIEVGDRAIEHFLS</sequence>
<accession>A0A4Y2PJL1</accession>
<keyword evidence="3" id="KW-1185">Reference proteome</keyword>
<evidence type="ECO:0000313" key="1">
    <source>
        <dbReference type="EMBL" id="GBN50256.1"/>
    </source>
</evidence>
<dbReference type="AlphaFoldDB" id="A0A4Y2PJL1"/>
<dbReference type="EMBL" id="BGPR01011225">
    <property type="protein sequence ID" value="GBN50261.1"/>
    <property type="molecule type" value="Genomic_DNA"/>
</dbReference>
<protein>
    <submittedName>
        <fullName evidence="1">Uncharacterized protein</fullName>
    </submittedName>
</protein>
<evidence type="ECO:0000313" key="3">
    <source>
        <dbReference type="Proteomes" id="UP000499080"/>
    </source>
</evidence>